<comment type="caution">
    <text evidence="1">The sequence shown here is derived from an EMBL/GenBank/DDBJ whole genome shotgun (WGS) entry which is preliminary data.</text>
</comment>
<protein>
    <submittedName>
        <fullName evidence="1">Cell wall-binding repeat-containing protein</fullName>
    </submittedName>
</protein>
<evidence type="ECO:0000313" key="2">
    <source>
        <dbReference type="Proteomes" id="UP001566476"/>
    </source>
</evidence>
<dbReference type="RefSeq" id="WP_370720734.1">
    <property type="nucleotide sequence ID" value="NZ_JBGGTQ010000012.1"/>
</dbReference>
<dbReference type="EMBL" id="JBGGTQ010000012">
    <property type="protein sequence ID" value="MEZ0494501.1"/>
    <property type="molecule type" value="Genomic_DNA"/>
</dbReference>
<dbReference type="PANTHER" id="PTHR30032:SF8">
    <property type="entry name" value="GERMINATION-SPECIFIC N-ACETYLMURAMOYL-L-ALANINE AMIDASE"/>
    <property type="match status" value="1"/>
</dbReference>
<name>A0ABV4IB40_9ACTN</name>
<sequence length="853" mass="83148">MDKRQKTRRRAAGIGAGVALLVGLGGITGVPAQAAVGFNPSAADARLGGADRYQTAALIAQKYWTASSTVIVANGETNGIDALSASYLAGVKQAPILLTSANSVPAATAAAIEALNPSEVIVIGGEPSVSTATFAELTAGRTTGKRISGIDRFDTAAKIIAEARAALPANAPAPAAILARGDVYGTTIAADALSASPLGYRGIPIVLTAQGSLPGVSASALASLKPTSLTALGSTQSISAATASAAASAAGVPTASRLEGTDRSATAVAIATSDLATSVGLGKTAVGLANGFRVDALAAGPAAGKAGYPLLLTESAQSLGSATEAYLRANSGNLISGQIFGDASAVSTSVTDAAVTSGGGVPSSGQVAPVSNPVAGLPANLDNQGDQPDVRVSFGLSAAPVTSFTVQRVSSSNAAVSSPVNLTGQDVTSGSFIDYDVPLGSWVYRITVTSGGATSTVVTQTPVSIAGAPVVNGQPTGLTPGSNSVTLTFDQPVSGLSLGEVTSSNGSLSFTPTAVAPSGGRSATWTLAVAGGTLQAGNTVTLAAGSVVNAQGVNGPATGFTSAPVVAAPTVSVAGLQPGSSSLTYTFDQPVSGFTAADLTSNNGVLTFTPSATLDANGRASVWTVAIGGGTLAASNTVTLSANAVVNGQGGTGPSSPNVQTVLAAPVASFSNFFVGASYIHVDFNVGVTGLEASDFTLPGGQSILGVSSHSPQQWHVDLASPVAAGETYTLAANSVVNSQGTTGPVTAFTASIAAAPSVSAVSGWSPNTTSFTITFDQAVSGFTDSEVTSSGAGNPVFSVAPQTAGATSDTTWVVTVSSGTVSSNDTFTVSANAVQNADGTSGPTTAYTSSAA</sequence>
<dbReference type="Pfam" id="PF04122">
    <property type="entry name" value="CW_binding_2"/>
    <property type="match status" value="3"/>
</dbReference>
<dbReference type="InterPro" id="IPR007253">
    <property type="entry name" value="Cell_wall-bd_2"/>
</dbReference>
<keyword evidence="2" id="KW-1185">Reference proteome</keyword>
<dbReference type="PROSITE" id="PS51318">
    <property type="entry name" value="TAT"/>
    <property type="match status" value="1"/>
</dbReference>
<proteinExistence type="predicted"/>
<dbReference type="Proteomes" id="UP001566476">
    <property type="component" value="Unassembled WGS sequence"/>
</dbReference>
<organism evidence="1 2">
    <name type="scientific">Kineococcus mangrovi</name>
    <dbReference type="NCBI Taxonomy" id="1660183"/>
    <lineage>
        <taxon>Bacteria</taxon>
        <taxon>Bacillati</taxon>
        <taxon>Actinomycetota</taxon>
        <taxon>Actinomycetes</taxon>
        <taxon>Kineosporiales</taxon>
        <taxon>Kineosporiaceae</taxon>
        <taxon>Kineococcus</taxon>
    </lineage>
</organism>
<reference evidence="1 2" key="1">
    <citation type="submission" date="2024-07" db="EMBL/GenBank/DDBJ databases">
        <authorList>
            <person name="Thanompreechachai J."/>
            <person name="Duangmal K."/>
        </authorList>
    </citation>
    <scope>NUCLEOTIDE SEQUENCE [LARGE SCALE GENOMIC DNA]</scope>
    <source>
        <strain evidence="1 2">TBRC 1896</strain>
    </source>
</reference>
<gene>
    <name evidence="1" type="ORF">AB2L28_19870</name>
</gene>
<evidence type="ECO:0000313" key="1">
    <source>
        <dbReference type="EMBL" id="MEZ0494501.1"/>
    </source>
</evidence>
<dbReference type="InterPro" id="IPR051922">
    <property type="entry name" value="Bact_Sporulation_Assoc"/>
</dbReference>
<dbReference type="Gene3D" id="3.40.50.12090">
    <property type="match status" value="1"/>
</dbReference>
<dbReference type="InterPro" id="IPR006311">
    <property type="entry name" value="TAT_signal"/>
</dbReference>
<accession>A0ABV4IB40</accession>
<dbReference type="PANTHER" id="PTHR30032">
    <property type="entry name" value="N-ACETYLMURAMOYL-L-ALANINE AMIDASE-RELATED"/>
    <property type="match status" value="1"/>
</dbReference>